<name>A0A316UG37_9BASI</name>
<proteinExistence type="predicted"/>
<dbReference type="UniPathway" id="UPA00196"/>
<dbReference type="GO" id="GO:0006506">
    <property type="term" value="P:GPI anchor biosynthetic process"/>
    <property type="evidence" value="ECO:0007669"/>
    <property type="project" value="UniProtKB-UniPathway"/>
</dbReference>
<evidence type="ECO:0000313" key="3">
    <source>
        <dbReference type="Proteomes" id="UP000245942"/>
    </source>
</evidence>
<gene>
    <name evidence="2" type="ORF">BCV69DRAFT_23730</name>
</gene>
<accession>A0A316UG37</accession>
<dbReference type="GeneID" id="37011673"/>
<dbReference type="GO" id="GO:0016020">
    <property type="term" value="C:membrane"/>
    <property type="evidence" value="ECO:0007669"/>
    <property type="project" value="GOC"/>
</dbReference>
<dbReference type="AlphaFoldDB" id="A0A316UG37"/>
<keyword evidence="3" id="KW-1185">Reference proteome</keyword>
<feature type="region of interest" description="Disordered" evidence="1">
    <location>
        <begin position="128"/>
        <end position="155"/>
    </location>
</feature>
<sequence length="271" mass="29186">MATSTLSPSSLHPVLRVTFPSGFFSAGPSSTCDPYLLLSLPPALFLDPWQEPIHPVLQAQLLTQNQIQSTDGKVSSRAAGIRIEQVDFLSAGYPSQVELEKAVGWTGASASSGGAAYSGRAVWQGKDERTRLLRSSSRGEEEGSNSAGGSKKAANREREAVLLRFSSSPSSAGSSKQKLRLPLHARYLPPVDSSQASLTSRLLSPHGSGNYIEVAIEGLEVFWACTAGSAPQELEEEQEWERLARPSSLLPMTQAVIWIVAIWILARVRSL</sequence>
<dbReference type="Proteomes" id="UP000245942">
    <property type="component" value="Unassembled WGS sequence"/>
</dbReference>
<evidence type="ECO:0000313" key="2">
    <source>
        <dbReference type="EMBL" id="PWN24222.1"/>
    </source>
</evidence>
<reference evidence="2 3" key="1">
    <citation type="journal article" date="2018" name="Mol. Biol. Evol.">
        <title>Broad Genomic Sampling Reveals a Smut Pathogenic Ancestry of the Fungal Clade Ustilaginomycotina.</title>
        <authorList>
            <person name="Kijpornyongpan T."/>
            <person name="Mondo S.J."/>
            <person name="Barry K."/>
            <person name="Sandor L."/>
            <person name="Lee J."/>
            <person name="Lipzen A."/>
            <person name="Pangilinan J."/>
            <person name="LaButti K."/>
            <person name="Hainaut M."/>
            <person name="Henrissat B."/>
            <person name="Grigoriev I.V."/>
            <person name="Spatafora J.W."/>
            <person name="Aime M.C."/>
        </authorList>
    </citation>
    <scope>NUCLEOTIDE SEQUENCE [LARGE SCALE GENOMIC DNA]</scope>
    <source>
        <strain evidence="2 3">MCA 4718</strain>
    </source>
</reference>
<feature type="compositionally biased region" description="Basic and acidic residues" evidence="1">
    <location>
        <begin position="128"/>
        <end position="141"/>
    </location>
</feature>
<dbReference type="RefSeq" id="XP_025351382.1">
    <property type="nucleotide sequence ID" value="XM_025489939.1"/>
</dbReference>
<dbReference type="EMBL" id="KZ819321">
    <property type="protein sequence ID" value="PWN24222.1"/>
    <property type="molecule type" value="Genomic_DNA"/>
</dbReference>
<organism evidence="2 3">
    <name type="scientific">Pseudomicrostroma glucosiphilum</name>
    <dbReference type="NCBI Taxonomy" id="1684307"/>
    <lineage>
        <taxon>Eukaryota</taxon>
        <taxon>Fungi</taxon>
        <taxon>Dikarya</taxon>
        <taxon>Basidiomycota</taxon>
        <taxon>Ustilaginomycotina</taxon>
        <taxon>Exobasidiomycetes</taxon>
        <taxon>Microstromatales</taxon>
        <taxon>Microstromatales incertae sedis</taxon>
        <taxon>Pseudomicrostroma</taxon>
    </lineage>
</organism>
<protein>
    <submittedName>
        <fullName evidence="2">Uncharacterized protein</fullName>
    </submittedName>
</protein>
<evidence type="ECO:0000256" key="1">
    <source>
        <dbReference type="SAM" id="MobiDB-lite"/>
    </source>
</evidence>